<feature type="transmembrane region" description="Helical" evidence="1">
    <location>
        <begin position="44"/>
        <end position="64"/>
    </location>
</feature>
<keyword evidence="1" id="KW-0472">Membrane</keyword>
<dbReference type="InterPro" id="IPR050445">
    <property type="entry name" value="Bact_polysacc_biosynth/exp"/>
</dbReference>
<keyword evidence="3" id="KW-1185">Reference proteome</keyword>
<feature type="transmembrane region" description="Helical" evidence="1">
    <location>
        <begin position="369"/>
        <end position="393"/>
    </location>
</feature>
<protein>
    <submittedName>
        <fullName evidence="2">Vi polysaccharide export inner membrane protein VexD</fullName>
    </submittedName>
</protein>
<evidence type="ECO:0000313" key="2">
    <source>
        <dbReference type="EMBL" id="CDZ77841.1"/>
    </source>
</evidence>
<organism evidence="2 3">
    <name type="scientific">Legionella massiliensis</name>
    <dbReference type="NCBI Taxonomy" id="1034943"/>
    <lineage>
        <taxon>Bacteria</taxon>
        <taxon>Pseudomonadati</taxon>
        <taxon>Pseudomonadota</taxon>
        <taxon>Gammaproteobacteria</taxon>
        <taxon>Legionellales</taxon>
        <taxon>Legionellaceae</taxon>
        <taxon>Legionella</taxon>
    </lineage>
</organism>
<evidence type="ECO:0000256" key="1">
    <source>
        <dbReference type="SAM" id="Phobius"/>
    </source>
</evidence>
<dbReference type="GO" id="GO:0004713">
    <property type="term" value="F:protein tyrosine kinase activity"/>
    <property type="evidence" value="ECO:0007669"/>
    <property type="project" value="TreeGrafter"/>
</dbReference>
<dbReference type="OrthoDB" id="5497849at2"/>
<dbReference type="eggNOG" id="COG3524">
    <property type="taxonomic scope" value="Bacteria"/>
</dbReference>
<dbReference type="GO" id="GO:0005886">
    <property type="term" value="C:plasma membrane"/>
    <property type="evidence" value="ECO:0007669"/>
    <property type="project" value="TreeGrafter"/>
</dbReference>
<gene>
    <name evidence="2" type="ORF">BN59_02134</name>
</gene>
<name>A0A078KY08_9GAMM</name>
<keyword evidence="1" id="KW-1133">Transmembrane helix</keyword>
<dbReference type="PANTHER" id="PTHR32309:SF13">
    <property type="entry name" value="FERRIC ENTEROBACTIN TRANSPORT PROTEIN FEPE"/>
    <property type="match status" value="1"/>
</dbReference>
<dbReference type="Proteomes" id="UP000044071">
    <property type="component" value="Unassembled WGS sequence"/>
</dbReference>
<dbReference type="RefSeq" id="WP_052403242.1">
    <property type="nucleotide sequence ID" value="NZ_CCVW01000002.1"/>
</dbReference>
<evidence type="ECO:0000313" key="3">
    <source>
        <dbReference type="Proteomes" id="UP000044071"/>
    </source>
</evidence>
<proteinExistence type="predicted"/>
<accession>A0A078KY08</accession>
<dbReference type="AlphaFoldDB" id="A0A078KY08"/>
<dbReference type="PANTHER" id="PTHR32309">
    <property type="entry name" value="TYROSINE-PROTEIN KINASE"/>
    <property type="match status" value="1"/>
</dbReference>
<reference evidence="2 3" key="1">
    <citation type="submission" date="2014-06" db="EMBL/GenBank/DDBJ databases">
        <authorList>
            <person name="Urmite Genomes Urmite Genomes"/>
        </authorList>
    </citation>
    <scope>NUCLEOTIDE SEQUENCE [LARGE SCALE GENOMIC DNA]</scope>
</reference>
<dbReference type="EMBL" id="CCSB01000002">
    <property type="protein sequence ID" value="CDZ77841.1"/>
    <property type="molecule type" value="Genomic_DNA"/>
</dbReference>
<dbReference type="STRING" id="1034943.BN59_02134"/>
<sequence>MENIIKKFVFLRSQTASLSKSKYQEIAVKGMRRCLQYFLAMDRLFLFSVVIPVFASLVYFGLIASDVYVVESQFVIRSPENKSMSGLGMFLSHSGFGRSQDDNFVIQNYILSTDALSFLEKQYQIGQHYGAKSVDRLKRFGGVTWDTSFESLLDYYKKHVTVTTDNSSSISTLTVRAFSPEKAYEINKALLKKSEALVNHINERARQDILHFASAEVSNAEQKAKKTALALLEYRQKKKVFDPIKQTAFEIQRVAKFKDELIVRKEQLRQMEAITSKNPQLPALRQQVASLENNLALQTEQVVGKHGSLSNKALGYEYLKLENIFAHKQLTAALSSLEQARIEAARQQVYLERIENPIKPASAIEPRRIWSICTTLLLSLVIWGVLSMLIAGVKEHQQ</sequence>
<keyword evidence="1" id="KW-0812">Transmembrane</keyword>